<dbReference type="InterPro" id="IPR034746">
    <property type="entry name" value="POTRA"/>
</dbReference>
<dbReference type="AlphaFoldDB" id="A0A3B0YFX7"/>
<proteinExistence type="predicted"/>
<protein>
    <submittedName>
        <fullName evidence="4">Outer membrane protein assembly factor YaeT</fullName>
    </submittedName>
</protein>
<name>A0A3B0YFX7_9ZZZZ</name>
<dbReference type="Gene3D" id="3.10.20.310">
    <property type="entry name" value="membrane protein fhac"/>
    <property type="match status" value="1"/>
</dbReference>
<gene>
    <name evidence="4" type="ORF">MNBD_GAMMA10-2342</name>
</gene>
<organism evidence="4">
    <name type="scientific">hydrothermal vent metagenome</name>
    <dbReference type="NCBI Taxonomy" id="652676"/>
    <lineage>
        <taxon>unclassified sequences</taxon>
        <taxon>metagenomes</taxon>
        <taxon>ecological metagenomes</taxon>
    </lineage>
</organism>
<feature type="non-terminal residue" evidence="4">
    <location>
        <position position="85"/>
    </location>
</feature>
<evidence type="ECO:0000313" key="4">
    <source>
        <dbReference type="EMBL" id="VAW67266.1"/>
    </source>
</evidence>
<evidence type="ECO:0000259" key="3">
    <source>
        <dbReference type="PROSITE" id="PS51779"/>
    </source>
</evidence>
<dbReference type="GO" id="GO:0019867">
    <property type="term" value="C:outer membrane"/>
    <property type="evidence" value="ECO:0007669"/>
    <property type="project" value="InterPro"/>
</dbReference>
<evidence type="ECO:0000256" key="2">
    <source>
        <dbReference type="ARBA" id="ARBA00023136"/>
    </source>
</evidence>
<dbReference type="EMBL" id="UOFJ01000262">
    <property type="protein sequence ID" value="VAW67266.1"/>
    <property type="molecule type" value="Genomic_DNA"/>
</dbReference>
<evidence type="ECO:0000256" key="1">
    <source>
        <dbReference type="ARBA" id="ARBA00004370"/>
    </source>
</evidence>
<dbReference type="PROSITE" id="PS51779">
    <property type="entry name" value="POTRA"/>
    <property type="match status" value="1"/>
</dbReference>
<keyword evidence="2" id="KW-0472">Membrane</keyword>
<dbReference type="Pfam" id="PF07244">
    <property type="entry name" value="POTRA"/>
    <property type="match status" value="1"/>
</dbReference>
<sequence length="85" mass="9674">MGFGEIVRRLLVLSIFFLFQTLSHASESFVVDDIRLQGLERIPDGTLLNYLPLKVGDTFDVSQSSYVIQALYKTGFFKDVKLLKD</sequence>
<accession>A0A3B0YFX7</accession>
<comment type="subcellular location">
    <subcellularLocation>
        <location evidence="1">Membrane</location>
    </subcellularLocation>
</comment>
<reference evidence="4" key="1">
    <citation type="submission" date="2018-06" db="EMBL/GenBank/DDBJ databases">
        <authorList>
            <person name="Zhirakovskaya E."/>
        </authorList>
    </citation>
    <scope>NUCLEOTIDE SEQUENCE</scope>
</reference>
<feature type="domain" description="POTRA" evidence="3">
    <location>
        <begin position="29"/>
        <end position="85"/>
    </location>
</feature>
<dbReference type="InterPro" id="IPR010827">
    <property type="entry name" value="BamA/TamA_POTRA"/>
</dbReference>